<keyword evidence="2" id="KW-1185">Reference proteome</keyword>
<evidence type="ECO:0000313" key="2">
    <source>
        <dbReference type="Proteomes" id="UP001234297"/>
    </source>
</evidence>
<organism evidence="1 2">
    <name type="scientific">Persea americana</name>
    <name type="common">Avocado</name>
    <dbReference type="NCBI Taxonomy" id="3435"/>
    <lineage>
        <taxon>Eukaryota</taxon>
        <taxon>Viridiplantae</taxon>
        <taxon>Streptophyta</taxon>
        <taxon>Embryophyta</taxon>
        <taxon>Tracheophyta</taxon>
        <taxon>Spermatophyta</taxon>
        <taxon>Magnoliopsida</taxon>
        <taxon>Magnoliidae</taxon>
        <taxon>Laurales</taxon>
        <taxon>Lauraceae</taxon>
        <taxon>Persea</taxon>
    </lineage>
</organism>
<evidence type="ECO:0000313" key="1">
    <source>
        <dbReference type="EMBL" id="KAJ8626934.1"/>
    </source>
</evidence>
<name>A0ACC2L0G2_PERAE</name>
<dbReference type="EMBL" id="CM056814">
    <property type="protein sequence ID" value="KAJ8626934.1"/>
    <property type="molecule type" value="Genomic_DNA"/>
</dbReference>
<dbReference type="Proteomes" id="UP001234297">
    <property type="component" value="Chromosome 6"/>
</dbReference>
<gene>
    <name evidence="1" type="ORF">MRB53_020241</name>
</gene>
<reference evidence="1 2" key="1">
    <citation type="journal article" date="2022" name="Hortic Res">
        <title>A haplotype resolved chromosomal level avocado genome allows analysis of novel avocado genes.</title>
        <authorList>
            <person name="Nath O."/>
            <person name="Fletcher S.J."/>
            <person name="Hayward A."/>
            <person name="Shaw L.M."/>
            <person name="Masouleh A.K."/>
            <person name="Furtado A."/>
            <person name="Henry R.J."/>
            <person name="Mitter N."/>
        </authorList>
    </citation>
    <scope>NUCLEOTIDE SEQUENCE [LARGE SCALE GENOMIC DNA]</scope>
    <source>
        <strain evidence="2">cv. Hass</strain>
    </source>
</reference>
<accession>A0ACC2L0G2</accession>
<protein>
    <submittedName>
        <fullName evidence="1">Uncharacterized protein</fullName>
    </submittedName>
</protein>
<proteinExistence type="predicted"/>
<comment type="caution">
    <text evidence="1">The sequence shown here is derived from an EMBL/GenBank/DDBJ whole genome shotgun (WGS) entry which is preliminary data.</text>
</comment>
<sequence length="149" mass="16746">MELVIPLKEEDEKANSKHHQHHQPGEQHQIAFWCLFAAVYLALFLFNVSILGFQFVNGTIDAAEAASVSFFSGAGLATAVGLFLWNTCLRPTRHAWMLYFLFSLSAFVRAAVLFSRHEWVFSFCFGLGSVCCFLVTFCARNVLQSMAAR</sequence>